<protein>
    <submittedName>
        <fullName evidence="2">Uncharacterized protein</fullName>
    </submittedName>
</protein>
<gene>
    <name evidence="2" type="ORF">OESDEN_02045</name>
</gene>
<dbReference type="EMBL" id="KN549372">
    <property type="protein sequence ID" value="KHJ97972.1"/>
    <property type="molecule type" value="Genomic_DNA"/>
</dbReference>
<feature type="compositionally biased region" description="Basic and acidic residues" evidence="1">
    <location>
        <begin position="23"/>
        <end position="58"/>
    </location>
</feature>
<evidence type="ECO:0000313" key="2">
    <source>
        <dbReference type="EMBL" id="KHJ97972.1"/>
    </source>
</evidence>
<proteinExistence type="predicted"/>
<name>A0A0B1TQ57_OESDE</name>
<evidence type="ECO:0000256" key="1">
    <source>
        <dbReference type="SAM" id="MobiDB-lite"/>
    </source>
</evidence>
<evidence type="ECO:0000313" key="3">
    <source>
        <dbReference type="Proteomes" id="UP000053660"/>
    </source>
</evidence>
<sequence length="78" mass="8525">MSKHNGDTAPDGEEDTVPDGAWDTDHTGNDHHGECTEATDHGVHRGHGDTDRGEVHSMDKAPISLLITNLPYTYVYLL</sequence>
<dbReference type="AlphaFoldDB" id="A0A0B1TQ57"/>
<keyword evidence="3" id="KW-1185">Reference proteome</keyword>
<dbReference type="Proteomes" id="UP000053660">
    <property type="component" value="Unassembled WGS sequence"/>
</dbReference>
<accession>A0A0B1TQ57</accession>
<feature type="region of interest" description="Disordered" evidence="1">
    <location>
        <begin position="1"/>
        <end position="58"/>
    </location>
</feature>
<reference evidence="2 3" key="1">
    <citation type="submission" date="2014-03" db="EMBL/GenBank/DDBJ databases">
        <title>Draft genome of the hookworm Oesophagostomum dentatum.</title>
        <authorList>
            <person name="Mitreva M."/>
        </authorList>
    </citation>
    <scope>NUCLEOTIDE SEQUENCE [LARGE SCALE GENOMIC DNA]</scope>
    <source>
        <strain evidence="2 3">OD-Hann</strain>
    </source>
</reference>
<organism evidence="2 3">
    <name type="scientific">Oesophagostomum dentatum</name>
    <name type="common">Nodular worm</name>
    <dbReference type="NCBI Taxonomy" id="61180"/>
    <lineage>
        <taxon>Eukaryota</taxon>
        <taxon>Metazoa</taxon>
        <taxon>Ecdysozoa</taxon>
        <taxon>Nematoda</taxon>
        <taxon>Chromadorea</taxon>
        <taxon>Rhabditida</taxon>
        <taxon>Rhabditina</taxon>
        <taxon>Rhabditomorpha</taxon>
        <taxon>Strongyloidea</taxon>
        <taxon>Strongylidae</taxon>
        <taxon>Oesophagostomum</taxon>
    </lineage>
</organism>